<evidence type="ECO:0000259" key="8">
    <source>
        <dbReference type="PROSITE" id="PS50039"/>
    </source>
</evidence>
<evidence type="ECO:0000256" key="1">
    <source>
        <dbReference type="ARBA" id="ARBA00004123"/>
    </source>
</evidence>
<reference evidence="9 10" key="1">
    <citation type="submission" date="2019-01" db="EMBL/GenBank/DDBJ databases">
        <title>Genomes sequencing and comparative genomics of infectious freshwater microsporidia, Cucumispora dikerogammari and Thelohania contejeani.</title>
        <authorList>
            <person name="Cormier A."/>
            <person name="Giraud I."/>
            <person name="Wattier R."/>
            <person name="Teixeira M."/>
            <person name="Grandjean F."/>
            <person name="Rigaud T."/>
            <person name="Cordaux R."/>
        </authorList>
    </citation>
    <scope>NUCLEOTIDE SEQUENCE [LARGE SCALE GENOMIC DNA]</scope>
    <source>
        <strain evidence="9">T1</strain>
        <tissue evidence="9">Spores</tissue>
    </source>
</reference>
<protein>
    <submittedName>
        <fullName evidence="9">Fork head like protein 2</fullName>
    </submittedName>
</protein>
<evidence type="ECO:0000256" key="7">
    <source>
        <dbReference type="SAM" id="MobiDB-lite"/>
    </source>
</evidence>
<proteinExistence type="predicted"/>
<comment type="subcellular location">
    <subcellularLocation>
        <location evidence="1 6">Nucleus</location>
    </subcellularLocation>
</comment>
<dbReference type="Pfam" id="PF00250">
    <property type="entry name" value="Forkhead"/>
    <property type="match status" value="1"/>
</dbReference>
<dbReference type="PROSITE" id="PS50039">
    <property type="entry name" value="FORK_HEAD_3"/>
    <property type="match status" value="1"/>
</dbReference>
<evidence type="ECO:0000256" key="2">
    <source>
        <dbReference type="ARBA" id="ARBA00023015"/>
    </source>
</evidence>
<evidence type="ECO:0000256" key="4">
    <source>
        <dbReference type="ARBA" id="ARBA00023163"/>
    </source>
</evidence>
<dbReference type="SMART" id="SM00339">
    <property type="entry name" value="FH"/>
    <property type="match status" value="1"/>
</dbReference>
<dbReference type="InterPro" id="IPR036388">
    <property type="entry name" value="WH-like_DNA-bd_sf"/>
</dbReference>
<gene>
    <name evidence="9" type="primary">FKH2_0</name>
    <name evidence="9" type="ORF">TCON_0965</name>
</gene>
<evidence type="ECO:0000313" key="10">
    <source>
        <dbReference type="Proteomes" id="UP001516464"/>
    </source>
</evidence>
<feature type="domain" description="Fork-head" evidence="8">
    <location>
        <begin position="138"/>
        <end position="226"/>
    </location>
</feature>
<dbReference type="CDD" id="cd00059">
    <property type="entry name" value="FH_FOX"/>
    <property type="match status" value="1"/>
</dbReference>
<dbReference type="InterPro" id="IPR001766">
    <property type="entry name" value="Fork_head_dom"/>
</dbReference>
<keyword evidence="3 6" id="KW-0238">DNA-binding</keyword>
<dbReference type="PRINTS" id="PR00053">
    <property type="entry name" value="FORKHEAD"/>
</dbReference>
<feature type="DNA-binding region" description="Fork-head" evidence="6">
    <location>
        <begin position="138"/>
        <end position="226"/>
    </location>
</feature>
<dbReference type="Proteomes" id="UP001516464">
    <property type="component" value="Unassembled WGS sequence"/>
</dbReference>
<dbReference type="EMBL" id="SBIQ01000047">
    <property type="protein sequence ID" value="KAF7683832.1"/>
    <property type="molecule type" value="Genomic_DNA"/>
</dbReference>
<dbReference type="Gene3D" id="1.10.10.10">
    <property type="entry name" value="Winged helix-like DNA-binding domain superfamily/Winged helix DNA-binding domain"/>
    <property type="match status" value="1"/>
</dbReference>
<comment type="caution">
    <text evidence="9">The sequence shown here is derived from an EMBL/GenBank/DDBJ whole genome shotgun (WGS) entry which is preliminary data.</text>
</comment>
<name>A0ABQ7I0D1_9MICR</name>
<keyword evidence="4" id="KW-0804">Transcription</keyword>
<keyword evidence="2" id="KW-0805">Transcription regulation</keyword>
<feature type="region of interest" description="Disordered" evidence="7">
    <location>
        <begin position="395"/>
        <end position="415"/>
    </location>
</feature>
<keyword evidence="5 6" id="KW-0539">Nucleus</keyword>
<dbReference type="PANTHER" id="PTHR45881:SF1">
    <property type="entry name" value="FORK HEAD PROTEIN HOMOLOG 2"/>
    <property type="match status" value="1"/>
</dbReference>
<organism evidence="9 10">
    <name type="scientific">Astathelohania contejeani</name>
    <dbReference type="NCBI Taxonomy" id="164912"/>
    <lineage>
        <taxon>Eukaryota</taxon>
        <taxon>Fungi</taxon>
        <taxon>Fungi incertae sedis</taxon>
        <taxon>Microsporidia</taxon>
        <taxon>Astathelohaniidae</taxon>
        <taxon>Astathelohania</taxon>
    </lineage>
</organism>
<accession>A0ABQ7I0D1</accession>
<dbReference type="PROSITE" id="PS00658">
    <property type="entry name" value="FORK_HEAD_2"/>
    <property type="match status" value="1"/>
</dbReference>
<evidence type="ECO:0000256" key="6">
    <source>
        <dbReference type="PROSITE-ProRule" id="PRU00089"/>
    </source>
</evidence>
<dbReference type="InterPro" id="IPR036390">
    <property type="entry name" value="WH_DNA-bd_sf"/>
</dbReference>
<evidence type="ECO:0000256" key="3">
    <source>
        <dbReference type="ARBA" id="ARBA00023125"/>
    </source>
</evidence>
<dbReference type="InterPro" id="IPR030456">
    <property type="entry name" value="TF_fork_head_CS_2"/>
</dbReference>
<evidence type="ECO:0000256" key="5">
    <source>
        <dbReference type="ARBA" id="ARBA00023242"/>
    </source>
</evidence>
<evidence type="ECO:0000313" key="9">
    <source>
        <dbReference type="EMBL" id="KAF7683832.1"/>
    </source>
</evidence>
<keyword evidence="10" id="KW-1185">Reference proteome</keyword>
<dbReference type="SUPFAM" id="SSF46785">
    <property type="entry name" value="Winged helix' DNA-binding domain"/>
    <property type="match status" value="1"/>
</dbReference>
<dbReference type="PANTHER" id="PTHR45881">
    <property type="entry name" value="CHECKPOINT SUPPRESSOR 1-LIKE, ISOFORM A-RELATED"/>
    <property type="match status" value="1"/>
</dbReference>
<sequence>MENKKSLKASDGLYNTNISIYYKIMKDKDKEIVDDAIDGMLLLKCDKEIVDNEIYAILSSIYWEYPVPSLRFTIQDEEIILTFYYEPKNKNWIVIIVNGIVKIGGGYYSKRTMVIEDGTSVEMRSISFTFFNCIKSKKPGKSYHRLIAEALASAEEYKMTLSEIYDYFEMNHGFIAKESATWKNSIRHNLSLNKIFTRVPKRGNERPGKGMFWTISEEYRDDYLQSLEHLIKEETYLTQTDIYLNEKLQKTDYGLYLTPSILYKYSVTSNMNIEETKIIDKENLSINETKEIYRIPIERSEKRKMKQDTKNNRKRSKKMITLENEFKDVYLEGIDGNINMLPVVSNNTQLFANKYPQIQAINSESFPKGVNQRRKSVIITDNNCSELEEYLSKTKKNYEGGSKSEDEFYIHEKKE</sequence>